<dbReference type="InterPro" id="IPR001584">
    <property type="entry name" value="Integrase_cat-core"/>
</dbReference>
<comment type="caution">
    <text evidence="2">The sequence shown here is derived from an EMBL/GenBank/DDBJ whole genome shotgun (WGS) entry which is preliminary data.</text>
</comment>
<sequence length="406" mass="46304">MELTMVKARTCLKARKAKKSVMLDDFCESTEYCRRYAARVLHQAGQRYVLRETILVADPTKHIHQYRPPRYGPAVQKALIAIWSASTFLGPVRLAAGMALFVENLVTHGHLRIDEETRRLLLQMSPATTPRLLSGERKRYRLHGISHTRSTPLRDRIPIQTCMDPPLDLPGVLAVDLVGHDGGQAVDDFNWTLTITDRSTGWTEAGAVRTKAEVYVVAALESCLRRYPGRVISLHADNGSEFMNGHLVRFWHTRGITFTRSRPYQGNDNAHVEEKNNSVIRKFVGYDRYDTREEIDLLNRLYKALHLLVNWFLPSQKLLHKERTGSHITKVYNTAQTPCAHMLARQDVPEETKKPLLATRAELDMTSLLHEIFLCQDQLDAIAKRRQPLVIKRRGSYASVSGEFTT</sequence>
<reference evidence="2 3" key="1">
    <citation type="submission" date="2018-09" db="EMBL/GenBank/DDBJ databases">
        <title>Discovery and Ecogenomic Context for Candidatus Cryosericales, a Global Caldiserica Order Active in Thawing Permafrost.</title>
        <authorList>
            <person name="Martinez M.A."/>
            <person name="Woodcroft B.J."/>
            <person name="Ignacio Espinoza J.C."/>
            <person name="Zayed A."/>
            <person name="Singleton C.M."/>
            <person name="Boyd J."/>
            <person name="Li Y.-F."/>
            <person name="Purvine S."/>
            <person name="Maughan H."/>
            <person name="Hodgkins S.B."/>
            <person name="Anderson D."/>
            <person name="Sederholm M."/>
            <person name="Temperton B."/>
            <person name="Saleska S.R."/>
            <person name="Tyson G.W."/>
            <person name="Rich V.I."/>
        </authorList>
    </citation>
    <scope>NUCLEOTIDE SEQUENCE [LARGE SCALE GENOMIC DNA]</scope>
    <source>
        <strain evidence="2 3">SMC1</strain>
    </source>
</reference>
<accession>A0A398DY61</accession>
<keyword evidence="3" id="KW-1185">Reference proteome</keyword>
<dbReference type="Gene3D" id="3.30.420.10">
    <property type="entry name" value="Ribonuclease H-like superfamily/Ribonuclease H"/>
    <property type="match status" value="1"/>
</dbReference>
<proteinExistence type="predicted"/>
<gene>
    <name evidence="2" type="ORF">SMC1_07645</name>
</gene>
<evidence type="ECO:0000259" key="1">
    <source>
        <dbReference type="PROSITE" id="PS50994"/>
    </source>
</evidence>
<dbReference type="PROSITE" id="PS50994">
    <property type="entry name" value="INTEGRASE"/>
    <property type="match status" value="1"/>
</dbReference>
<evidence type="ECO:0000313" key="3">
    <source>
        <dbReference type="Proteomes" id="UP000266113"/>
    </source>
</evidence>
<dbReference type="InterPro" id="IPR012337">
    <property type="entry name" value="RNaseH-like_sf"/>
</dbReference>
<dbReference type="GO" id="GO:0003676">
    <property type="term" value="F:nucleic acid binding"/>
    <property type="evidence" value="ECO:0007669"/>
    <property type="project" value="InterPro"/>
</dbReference>
<feature type="domain" description="Integrase catalytic" evidence="1">
    <location>
        <begin position="166"/>
        <end position="357"/>
    </location>
</feature>
<name>A0A398DY61_9BACT</name>
<dbReference type="SUPFAM" id="SSF53098">
    <property type="entry name" value="Ribonuclease H-like"/>
    <property type="match status" value="1"/>
</dbReference>
<dbReference type="EMBL" id="QXIY01000033">
    <property type="protein sequence ID" value="RIE16274.1"/>
    <property type="molecule type" value="Genomic_DNA"/>
</dbReference>
<dbReference type="AlphaFoldDB" id="A0A398DY61"/>
<dbReference type="Proteomes" id="UP000266113">
    <property type="component" value="Unassembled WGS sequence"/>
</dbReference>
<dbReference type="Pfam" id="PF00665">
    <property type="entry name" value="rve"/>
    <property type="match status" value="1"/>
</dbReference>
<evidence type="ECO:0000313" key="2">
    <source>
        <dbReference type="EMBL" id="RIE16274.1"/>
    </source>
</evidence>
<organism evidence="2 3">
    <name type="scientific">Candidatus Cryosericum septentrionale</name>
    <dbReference type="NCBI Taxonomy" id="2290913"/>
    <lineage>
        <taxon>Bacteria</taxon>
        <taxon>Pseudomonadati</taxon>
        <taxon>Caldisericota/Cryosericota group</taxon>
        <taxon>Candidatus Cryosericota</taxon>
        <taxon>Candidatus Cryosericia</taxon>
        <taxon>Candidatus Cryosericales</taxon>
        <taxon>Candidatus Cryosericaceae</taxon>
        <taxon>Candidatus Cryosericum</taxon>
    </lineage>
</organism>
<protein>
    <submittedName>
        <fullName evidence="2">Transposase</fullName>
    </submittedName>
</protein>
<dbReference type="InterPro" id="IPR036397">
    <property type="entry name" value="RNaseH_sf"/>
</dbReference>
<dbReference type="GO" id="GO:0015074">
    <property type="term" value="P:DNA integration"/>
    <property type="evidence" value="ECO:0007669"/>
    <property type="project" value="InterPro"/>
</dbReference>
<dbReference type="OrthoDB" id="9798664at2"/>